<evidence type="ECO:0000313" key="2">
    <source>
        <dbReference type="WBParaSite" id="ES5_v2.g11286.t1"/>
    </source>
</evidence>
<reference evidence="2" key="1">
    <citation type="submission" date="2022-11" db="UniProtKB">
        <authorList>
            <consortium name="WormBaseParasite"/>
        </authorList>
    </citation>
    <scope>IDENTIFICATION</scope>
</reference>
<evidence type="ECO:0000313" key="1">
    <source>
        <dbReference type="Proteomes" id="UP000887579"/>
    </source>
</evidence>
<accession>A0AC34F327</accession>
<proteinExistence type="predicted"/>
<name>A0AC34F327_9BILA</name>
<protein>
    <submittedName>
        <fullName evidence="2">Choline transporter-like protein</fullName>
    </submittedName>
</protein>
<dbReference type="WBParaSite" id="ES5_v2.g11286.t1">
    <property type="protein sequence ID" value="ES5_v2.g11286.t1"/>
    <property type="gene ID" value="ES5_v2.g11286"/>
</dbReference>
<sequence>MHSRKGGEGANIQPTAPSLSEYYFQQHHHQRHNRSSPSTISTSSGSGNSYSIYSEIQNIPPPPNIALPELPPPDYPPREAAIALIGDRAANFDIPLAKLKKYQFKPKKSYNPLILTRRGCTDIFCCFVLLVFLAAWIAVAIFGFMWGKPERLIHPTDSYGRTCGGNRIGGYDLRDKPYLLFFDLTKCVNFATVLSGCPTRQICVKSCPTTYYTYLQLQTASSADLISAIENKVICDETIDKTTIKTFSQLKNYVDTGWCTAYTVKSAAVLGRCMPEVFIDLGNTIESLGKENGTLDNIISKVGNSNGLIPSDSVLRNSTDVMNGVVNSRAVLQKIAADLSVSWWQILFLFLVAAVISFLWTVIMRLLGGLMIWFSLFLLLGAGYCWYRYVQLYNAGAINDYSFQPVFSLYFEMPTTWMVLGIILSILLIVMFIIFLFVMSRIRLAVAVIEETSSCFVGAFSDITLAGAFASYYWAFSKPKDVPSFPVLSSAGRALRYHMGSLAFGSLILAIVKFIRAILEFLYQKLHASHNKVLQIIFTILKCFFFCLEHILRILTTNAYIMIAMYGKGFFRSAKDSFSLITRNIIRTVVLNRVVAFLLFVGKATITIGMVEDSESNDGTPAKPFYMSDQLKKIYGKENKF</sequence>
<dbReference type="Proteomes" id="UP000887579">
    <property type="component" value="Unplaced"/>
</dbReference>
<organism evidence="1 2">
    <name type="scientific">Panagrolaimus sp. ES5</name>
    <dbReference type="NCBI Taxonomy" id="591445"/>
    <lineage>
        <taxon>Eukaryota</taxon>
        <taxon>Metazoa</taxon>
        <taxon>Ecdysozoa</taxon>
        <taxon>Nematoda</taxon>
        <taxon>Chromadorea</taxon>
        <taxon>Rhabditida</taxon>
        <taxon>Tylenchina</taxon>
        <taxon>Panagrolaimomorpha</taxon>
        <taxon>Panagrolaimoidea</taxon>
        <taxon>Panagrolaimidae</taxon>
        <taxon>Panagrolaimus</taxon>
    </lineage>
</organism>